<feature type="compositionally biased region" description="Basic and acidic residues" evidence="1">
    <location>
        <begin position="39"/>
        <end position="48"/>
    </location>
</feature>
<dbReference type="EnsemblPlants" id="Zm00001eb209460_T001">
    <property type="protein sequence ID" value="Zm00001eb209460_P001"/>
    <property type="gene ID" value="Zm00001eb209460"/>
</dbReference>
<dbReference type="Gramene" id="Zm00001eb209460_T001">
    <property type="protein sequence ID" value="Zm00001eb209460_P001"/>
    <property type="gene ID" value="Zm00001eb209460"/>
</dbReference>
<dbReference type="AlphaFoldDB" id="A0A804P5E5"/>
<sequence length="158" mass="16533">MSWSCKSLAIAASWSGEHGAGAPGLALISSPSAPRRREHGHEKVRPESLRSSSTALEPAPPPSPGWERGREAVRRVLAATATRRHEESEEAMFGGSTWACGAEEEGGVGVEIDGSGDGGGAVDDGVLACEDDLAGRAGAHFHRSPMLRRTGDWIHGTK</sequence>
<protein>
    <submittedName>
        <fullName evidence="2">Uncharacterized protein</fullName>
    </submittedName>
</protein>
<organism evidence="2 3">
    <name type="scientific">Zea mays</name>
    <name type="common">Maize</name>
    <dbReference type="NCBI Taxonomy" id="4577"/>
    <lineage>
        <taxon>Eukaryota</taxon>
        <taxon>Viridiplantae</taxon>
        <taxon>Streptophyta</taxon>
        <taxon>Embryophyta</taxon>
        <taxon>Tracheophyta</taxon>
        <taxon>Spermatophyta</taxon>
        <taxon>Magnoliopsida</taxon>
        <taxon>Liliopsida</taxon>
        <taxon>Poales</taxon>
        <taxon>Poaceae</taxon>
        <taxon>PACMAD clade</taxon>
        <taxon>Panicoideae</taxon>
        <taxon>Andropogonodae</taxon>
        <taxon>Andropogoneae</taxon>
        <taxon>Tripsacinae</taxon>
        <taxon>Zea</taxon>
    </lineage>
</organism>
<reference evidence="2" key="3">
    <citation type="submission" date="2021-05" db="UniProtKB">
        <authorList>
            <consortium name="EnsemblPlants"/>
        </authorList>
    </citation>
    <scope>IDENTIFICATION</scope>
    <source>
        <strain evidence="2">cv. B73</strain>
    </source>
</reference>
<proteinExistence type="predicted"/>
<keyword evidence="3" id="KW-1185">Reference proteome</keyword>
<feature type="region of interest" description="Disordered" evidence="1">
    <location>
        <begin position="14"/>
        <end position="69"/>
    </location>
</feature>
<evidence type="ECO:0000313" key="2">
    <source>
        <dbReference type="EnsemblPlants" id="Zm00001eb209460_P001"/>
    </source>
</evidence>
<reference evidence="3" key="1">
    <citation type="journal article" date="2009" name="Science">
        <title>The B73 maize genome: complexity, diversity, and dynamics.</title>
        <authorList>
            <person name="Schnable P.S."/>
            <person name="Ware D."/>
            <person name="Fulton R.S."/>
            <person name="Stein J.C."/>
            <person name="Wei F."/>
            <person name="Pasternak S."/>
            <person name="Liang C."/>
            <person name="Zhang J."/>
            <person name="Fulton L."/>
            <person name="Graves T.A."/>
            <person name="Minx P."/>
            <person name="Reily A.D."/>
            <person name="Courtney L."/>
            <person name="Kruchowski S.S."/>
            <person name="Tomlinson C."/>
            <person name="Strong C."/>
            <person name="Delehaunty K."/>
            <person name="Fronick C."/>
            <person name="Courtney B."/>
            <person name="Rock S.M."/>
            <person name="Belter E."/>
            <person name="Du F."/>
            <person name="Kim K."/>
            <person name="Abbott R.M."/>
            <person name="Cotton M."/>
            <person name="Levy A."/>
            <person name="Marchetto P."/>
            <person name="Ochoa K."/>
            <person name="Jackson S.M."/>
            <person name="Gillam B."/>
            <person name="Chen W."/>
            <person name="Yan L."/>
            <person name="Higginbotham J."/>
            <person name="Cardenas M."/>
            <person name="Waligorski J."/>
            <person name="Applebaum E."/>
            <person name="Phelps L."/>
            <person name="Falcone J."/>
            <person name="Kanchi K."/>
            <person name="Thane T."/>
            <person name="Scimone A."/>
            <person name="Thane N."/>
            <person name="Henke J."/>
            <person name="Wang T."/>
            <person name="Ruppert J."/>
            <person name="Shah N."/>
            <person name="Rotter K."/>
            <person name="Hodges J."/>
            <person name="Ingenthron E."/>
            <person name="Cordes M."/>
            <person name="Kohlberg S."/>
            <person name="Sgro J."/>
            <person name="Delgado B."/>
            <person name="Mead K."/>
            <person name="Chinwalla A."/>
            <person name="Leonard S."/>
            <person name="Crouse K."/>
            <person name="Collura K."/>
            <person name="Kudrna D."/>
            <person name="Currie J."/>
            <person name="He R."/>
            <person name="Angelova A."/>
            <person name="Rajasekar S."/>
            <person name="Mueller T."/>
            <person name="Lomeli R."/>
            <person name="Scara G."/>
            <person name="Ko A."/>
            <person name="Delaney K."/>
            <person name="Wissotski M."/>
            <person name="Lopez G."/>
            <person name="Campos D."/>
            <person name="Braidotti M."/>
            <person name="Ashley E."/>
            <person name="Golser W."/>
            <person name="Kim H."/>
            <person name="Lee S."/>
            <person name="Lin J."/>
            <person name="Dujmic Z."/>
            <person name="Kim W."/>
            <person name="Talag J."/>
            <person name="Zuccolo A."/>
            <person name="Fan C."/>
            <person name="Sebastian A."/>
            <person name="Kramer M."/>
            <person name="Spiegel L."/>
            <person name="Nascimento L."/>
            <person name="Zutavern T."/>
            <person name="Miller B."/>
            <person name="Ambroise C."/>
            <person name="Muller S."/>
            <person name="Spooner W."/>
            <person name="Narechania A."/>
            <person name="Ren L."/>
            <person name="Wei S."/>
            <person name="Kumari S."/>
            <person name="Faga B."/>
            <person name="Levy M.J."/>
            <person name="McMahan L."/>
            <person name="Van Buren P."/>
            <person name="Vaughn M.W."/>
            <person name="Ying K."/>
            <person name="Yeh C.-T."/>
            <person name="Emrich S.J."/>
            <person name="Jia Y."/>
            <person name="Kalyanaraman A."/>
            <person name="Hsia A.-P."/>
            <person name="Barbazuk W.B."/>
            <person name="Baucom R.S."/>
            <person name="Brutnell T.P."/>
            <person name="Carpita N.C."/>
            <person name="Chaparro C."/>
            <person name="Chia J.-M."/>
            <person name="Deragon J.-M."/>
            <person name="Estill J.C."/>
            <person name="Fu Y."/>
            <person name="Jeddeloh J.A."/>
            <person name="Han Y."/>
            <person name="Lee H."/>
            <person name="Li P."/>
            <person name="Lisch D.R."/>
            <person name="Liu S."/>
            <person name="Liu Z."/>
            <person name="Nagel D.H."/>
            <person name="McCann M.C."/>
            <person name="SanMiguel P."/>
            <person name="Myers A.M."/>
            <person name="Nettleton D."/>
            <person name="Nguyen J."/>
            <person name="Penning B.W."/>
            <person name="Ponnala L."/>
            <person name="Schneider K.L."/>
            <person name="Schwartz D.C."/>
            <person name="Sharma A."/>
            <person name="Soderlund C."/>
            <person name="Springer N.M."/>
            <person name="Sun Q."/>
            <person name="Wang H."/>
            <person name="Waterman M."/>
            <person name="Westerman R."/>
            <person name="Wolfgruber T.K."/>
            <person name="Yang L."/>
            <person name="Yu Y."/>
            <person name="Zhang L."/>
            <person name="Zhou S."/>
            <person name="Zhu Q."/>
            <person name="Bennetzen J.L."/>
            <person name="Dawe R.K."/>
            <person name="Jiang J."/>
            <person name="Jiang N."/>
            <person name="Presting G.G."/>
            <person name="Wessler S.R."/>
            <person name="Aluru S."/>
            <person name="Martienssen R.A."/>
            <person name="Clifton S.W."/>
            <person name="McCombie W.R."/>
            <person name="Wing R.A."/>
            <person name="Wilson R.K."/>
        </authorList>
    </citation>
    <scope>NUCLEOTIDE SEQUENCE [LARGE SCALE GENOMIC DNA]</scope>
    <source>
        <strain evidence="3">cv. B73</strain>
    </source>
</reference>
<dbReference type="InParanoid" id="A0A804P5E5"/>
<reference evidence="2" key="2">
    <citation type="submission" date="2019-07" db="EMBL/GenBank/DDBJ databases">
        <authorList>
            <person name="Seetharam A."/>
            <person name="Woodhouse M."/>
            <person name="Cannon E."/>
        </authorList>
    </citation>
    <scope>NUCLEOTIDE SEQUENCE [LARGE SCALE GENOMIC DNA]</scope>
    <source>
        <strain evidence="2">cv. B73</strain>
    </source>
</reference>
<accession>A0A804P5E5</accession>
<name>A0A804P5E5_MAIZE</name>
<dbReference type="Proteomes" id="UP000007305">
    <property type="component" value="Chromosome 4"/>
</dbReference>
<evidence type="ECO:0000313" key="3">
    <source>
        <dbReference type="Proteomes" id="UP000007305"/>
    </source>
</evidence>
<evidence type="ECO:0000256" key="1">
    <source>
        <dbReference type="SAM" id="MobiDB-lite"/>
    </source>
</evidence>